<dbReference type="Pfam" id="PF00474">
    <property type="entry name" value="SSF"/>
    <property type="match status" value="1"/>
</dbReference>
<gene>
    <name evidence="7" type="ORF">METZ01_LOCUS67758</name>
</gene>
<evidence type="ECO:0000256" key="2">
    <source>
        <dbReference type="ARBA" id="ARBA00006434"/>
    </source>
</evidence>
<proteinExistence type="inferred from homology"/>
<feature type="transmembrane region" description="Helical" evidence="6">
    <location>
        <begin position="186"/>
        <end position="208"/>
    </location>
</feature>
<keyword evidence="4 6" id="KW-1133">Transmembrane helix</keyword>
<comment type="subcellular location">
    <subcellularLocation>
        <location evidence="1">Membrane</location>
        <topology evidence="1">Multi-pass membrane protein</topology>
    </subcellularLocation>
</comment>
<feature type="transmembrane region" description="Helical" evidence="6">
    <location>
        <begin position="433"/>
        <end position="454"/>
    </location>
</feature>
<feature type="transmembrane region" description="Helical" evidence="6">
    <location>
        <begin position="379"/>
        <end position="398"/>
    </location>
</feature>
<evidence type="ECO:0000256" key="5">
    <source>
        <dbReference type="ARBA" id="ARBA00023136"/>
    </source>
</evidence>
<keyword evidence="3 6" id="KW-0812">Transmembrane</keyword>
<dbReference type="Gene3D" id="1.20.1730.10">
    <property type="entry name" value="Sodium/glucose cotransporter"/>
    <property type="match status" value="1"/>
</dbReference>
<accession>A0A381TGL2</accession>
<keyword evidence="5 6" id="KW-0472">Membrane</keyword>
<evidence type="ECO:0000256" key="6">
    <source>
        <dbReference type="SAM" id="Phobius"/>
    </source>
</evidence>
<feature type="transmembrane region" description="Helical" evidence="6">
    <location>
        <begin position="239"/>
        <end position="258"/>
    </location>
</feature>
<dbReference type="GO" id="GO:0005412">
    <property type="term" value="F:D-glucose:sodium symporter activity"/>
    <property type="evidence" value="ECO:0007669"/>
    <property type="project" value="TreeGrafter"/>
</dbReference>
<dbReference type="GO" id="GO:0005886">
    <property type="term" value="C:plasma membrane"/>
    <property type="evidence" value="ECO:0007669"/>
    <property type="project" value="TreeGrafter"/>
</dbReference>
<dbReference type="PANTHER" id="PTHR11819">
    <property type="entry name" value="SOLUTE CARRIER FAMILY 5"/>
    <property type="match status" value="1"/>
</dbReference>
<feature type="non-terminal residue" evidence="7">
    <location>
        <position position="1"/>
    </location>
</feature>
<feature type="transmembrane region" description="Helical" evidence="6">
    <location>
        <begin position="404"/>
        <end position="426"/>
    </location>
</feature>
<feature type="transmembrane region" description="Helical" evidence="6">
    <location>
        <begin position="526"/>
        <end position="545"/>
    </location>
</feature>
<dbReference type="EMBL" id="UINC01004517">
    <property type="protein sequence ID" value="SVA14904.1"/>
    <property type="molecule type" value="Genomic_DNA"/>
</dbReference>
<feature type="transmembrane region" description="Helical" evidence="6">
    <location>
        <begin position="36"/>
        <end position="54"/>
    </location>
</feature>
<evidence type="ECO:0000256" key="3">
    <source>
        <dbReference type="ARBA" id="ARBA00022692"/>
    </source>
</evidence>
<feature type="transmembrane region" description="Helical" evidence="6">
    <location>
        <begin position="6"/>
        <end position="24"/>
    </location>
</feature>
<evidence type="ECO:0008006" key="8">
    <source>
        <dbReference type="Google" id="ProtNLM"/>
    </source>
</evidence>
<feature type="transmembrane region" description="Helical" evidence="6">
    <location>
        <begin position="279"/>
        <end position="306"/>
    </location>
</feature>
<dbReference type="InterPro" id="IPR038377">
    <property type="entry name" value="Na/Glc_symporter_sf"/>
</dbReference>
<feature type="transmembrane region" description="Helical" evidence="6">
    <location>
        <begin position="474"/>
        <end position="492"/>
    </location>
</feature>
<sequence>VKINALDSSIILVYFIAIIGLGLFISRRQAKGGREFFLAGNAMRWPFIGASLFATNISSQQFVGQAGLAFAVGIIAGGFQIIGAVCFIFLAAFFIRIYMGLKLATSPEFFEKRYSGRCRTIVSFINLMMIILGNIAAALYAGALVLTHLLGWDQLPNAELLYWFSIFLIGTAAGTYTLMGGLKAVIYCDFVQMIVLMLGGALLLFFGIQELGGLDAIFASKEAGTGESMWSLYRPSDHSFGWLPMLTGAFVLGVHGHCTDQDYVQRALSAGNLYHAKMGAIFAGFLKVLALFFIAAPGVVASQLFIDSGDVARDTAYVSLLTEVMPTGLLGLCLAGLLAAIMSSVDSGLCACGSLLTYDFFAKIKKNATEKELLKDGRIIMVVLLLVCMIIAPFIRNFKGLFDYLLAVWAFLAPGVFVTVLFGLFYKKATEKAAFWTLVIGCVLGFGAFCLLNLPALADQKATLPLHFQNKLNLSPFIVLICIGAMLAISNFGGRTQQDVAKADLIAIPENELTMTAEETKKYHRFLKGLLVFLAAVVLFFSPLVF</sequence>
<name>A0A381TGL2_9ZZZZ</name>
<feature type="transmembrane region" description="Helical" evidence="6">
    <location>
        <begin position="120"/>
        <end position="140"/>
    </location>
</feature>
<evidence type="ECO:0000256" key="4">
    <source>
        <dbReference type="ARBA" id="ARBA00022989"/>
    </source>
</evidence>
<dbReference type="PROSITE" id="PS50283">
    <property type="entry name" value="NA_SOLUT_SYMP_3"/>
    <property type="match status" value="1"/>
</dbReference>
<dbReference type="NCBIfam" id="TIGR00813">
    <property type="entry name" value="sss"/>
    <property type="match status" value="1"/>
</dbReference>
<feature type="transmembrane region" description="Helical" evidence="6">
    <location>
        <begin position="160"/>
        <end position="179"/>
    </location>
</feature>
<evidence type="ECO:0000313" key="7">
    <source>
        <dbReference type="EMBL" id="SVA14904.1"/>
    </source>
</evidence>
<dbReference type="PANTHER" id="PTHR11819:SF195">
    <property type="entry name" value="SODIUM_GLUCOSE COTRANSPORTER 4"/>
    <property type="match status" value="1"/>
</dbReference>
<organism evidence="7">
    <name type="scientific">marine metagenome</name>
    <dbReference type="NCBI Taxonomy" id="408172"/>
    <lineage>
        <taxon>unclassified sequences</taxon>
        <taxon>metagenomes</taxon>
        <taxon>ecological metagenomes</taxon>
    </lineage>
</organism>
<reference evidence="7" key="1">
    <citation type="submission" date="2018-05" db="EMBL/GenBank/DDBJ databases">
        <authorList>
            <person name="Lanie J.A."/>
            <person name="Ng W.-L."/>
            <person name="Kazmierczak K.M."/>
            <person name="Andrzejewski T.M."/>
            <person name="Davidsen T.M."/>
            <person name="Wayne K.J."/>
            <person name="Tettelin H."/>
            <person name="Glass J.I."/>
            <person name="Rusch D."/>
            <person name="Podicherti R."/>
            <person name="Tsui H.-C.T."/>
            <person name="Winkler M.E."/>
        </authorList>
    </citation>
    <scope>NUCLEOTIDE SEQUENCE</scope>
</reference>
<feature type="transmembrane region" description="Helical" evidence="6">
    <location>
        <begin position="329"/>
        <end position="358"/>
    </location>
</feature>
<evidence type="ECO:0000256" key="1">
    <source>
        <dbReference type="ARBA" id="ARBA00004141"/>
    </source>
</evidence>
<protein>
    <recommendedName>
        <fullName evidence="8">Sodium:solute symporter</fullName>
    </recommendedName>
</protein>
<dbReference type="AlphaFoldDB" id="A0A381TGL2"/>
<comment type="similarity">
    <text evidence="2">Belongs to the sodium:solute symporter (SSF) (TC 2.A.21) family.</text>
</comment>
<dbReference type="InterPro" id="IPR001734">
    <property type="entry name" value="Na/solute_symporter"/>
</dbReference>
<feature type="transmembrane region" description="Helical" evidence="6">
    <location>
        <begin position="66"/>
        <end position="99"/>
    </location>
</feature>